<name>A0AAW0F1V2_9TRYP</name>
<evidence type="ECO:0000256" key="2">
    <source>
        <dbReference type="ARBA" id="ARBA00022614"/>
    </source>
</evidence>
<dbReference type="Gene3D" id="3.80.10.10">
    <property type="entry name" value="Ribonuclease Inhibitor"/>
    <property type="match status" value="2"/>
</dbReference>
<sequence>MDFCTWTYVTCEYSSMTLDLQALRPTAPLALPELGDSVDGASVVLTRILAGGLGSSLSGTLPASWGRLSQLRELQLGQNALSRPLPAAWGSLTGLRKLNLGGNGLSGTLPAEWGSLVHMTTLDLSRNSLTGRIPASWGSMTELEELYLNDNQLTGSLPGAVSVLWLNTVDISNNQLCGCVPNWWYSTTPSSVKVDPPMRVSDCMRSNACAVDESSTPAERATLAFLQGFAVSMPSLQSTWVDTRYCAWPGVVCDKYGTVTLDFSALSLGSSGSLPELSDSVDGSLVSVNWVRISGKGAMVSGSLPASWGRLTQLGHVTLTGNALTGPLPAQWGSLTALWVLRLSSNELSGTVPAAWAALTSLNIFEVKKNHLTGSIPAEMGLLTLLTVDISNNQLCGCVPSQWTSSSDITLTADSEVRASDCAAVTTCITTATGERPMASTSAAGPSSGSAPHTSADCEVIGCARCAVGAAHVCAQCQPGYALRGTNICQPGSSGTAGGARAGAVVAAVTCAVLASSAALVW</sequence>
<accession>A0AAW0F1V2</accession>
<dbReference type="PANTHER" id="PTHR48059">
    <property type="entry name" value="POLYGALACTURONASE INHIBITOR 1"/>
    <property type="match status" value="1"/>
</dbReference>
<dbReference type="PANTHER" id="PTHR48059:SF30">
    <property type="entry name" value="OS06G0587000 PROTEIN"/>
    <property type="match status" value="1"/>
</dbReference>
<keyword evidence="5" id="KW-1185">Reference proteome</keyword>
<dbReference type="InterPro" id="IPR051848">
    <property type="entry name" value="PGIP"/>
</dbReference>
<reference evidence="4 5" key="1">
    <citation type="journal article" date="2021" name="MBio">
        <title>A New Model Trypanosomatid, Novymonas esmeraldas: Genomic Perception of Its 'Candidatus Pandoraea novymonadis' Endosymbiont.</title>
        <authorList>
            <person name="Zakharova A."/>
            <person name="Saura A."/>
            <person name="Butenko A."/>
            <person name="Podesvova L."/>
            <person name="Warmusova S."/>
            <person name="Kostygov A.Y."/>
            <person name="Nenarokova A."/>
            <person name="Lukes J."/>
            <person name="Opperdoes F.R."/>
            <person name="Yurchenko V."/>
        </authorList>
    </citation>
    <scope>NUCLEOTIDE SEQUENCE [LARGE SCALE GENOMIC DNA]</scope>
    <source>
        <strain evidence="4 5">E262AT.01</strain>
    </source>
</reference>
<protein>
    <submittedName>
        <fullName evidence="4">Leucine rich repeat/Leucine Rich Repeat</fullName>
    </submittedName>
</protein>
<evidence type="ECO:0000313" key="4">
    <source>
        <dbReference type="EMBL" id="KAK7199564.1"/>
    </source>
</evidence>
<dbReference type="AlphaFoldDB" id="A0AAW0F1V2"/>
<dbReference type="SMART" id="SM00369">
    <property type="entry name" value="LRR_TYP"/>
    <property type="match status" value="4"/>
</dbReference>
<comment type="subcellular location">
    <subcellularLocation>
        <location evidence="1">Cell envelope</location>
    </subcellularLocation>
</comment>
<evidence type="ECO:0000313" key="5">
    <source>
        <dbReference type="Proteomes" id="UP001430356"/>
    </source>
</evidence>
<dbReference type="Pfam" id="PF00560">
    <property type="entry name" value="LRR_1"/>
    <property type="match status" value="3"/>
</dbReference>
<dbReference type="InterPro" id="IPR001611">
    <property type="entry name" value="Leu-rich_rpt"/>
</dbReference>
<dbReference type="EMBL" id="JAECZO010000640">
    <property type="protein sequence ID" value="KAK7199564.1"/>
    <property type="molecule type" value="Genomic_DNA"/>
</dbReference>
<evidence type="ECO:0000256" key="3">
    <source>
        <dbReference type="ARBA" id="ARBA00022737"/>
    </source>
</evidence>
<dbReference type="SUPFAM" id="SSF52058">
    <property type="entry name" value="L domain-like"/>
    <property type="match status" value="1"/>
</dbReference>
<keyword evidence="2" id="KW-0433">Leucine-rich repeat</keyword>
<dbReference type="InterPro" id="IPR003591">
    <property type="entry name" value="Leu-rich_rpt_typical-subtyp"/>
</dbReference>
<gene>
    <name evidence="4" type="ORF">NESM_000935200</name>
</gene>
<dbReference type="InterPro" id="IPR032675">
    <property type="entry name" value="LRR_dom_sf"/>
</dbReference>
<dbReference type="Proteomes" id="UP001430356">
    <property type="component" value="Unassembled WGS sequence"/>
</dbReference>
<keyword evidence="3" id="KW-0677">Repeat</keyword>
<comment type="caution">
    <text evidence="4">The sequence shown here is derived from an EMBL/GenBank/DDBJ whole genome shotgun (WGS) entry which is preliminary data.</text>
</comment>
<proteinExistence type="predicted"/>
<evidence type="ECO:0000256" key="1">
    <source>
        <dbReference type="ARBA" id="ARBA00004196"/>
    </source>
</evidence>
<organism evidence="4 5">
    <name type="scientific">Novymonas esmeraldas</name>
    <dbReference type="NCBI Taxonomy" id="1808958"/>
    <lineage>
        <taxon>Eukaryota</taxon>
        <taxon>Discoba</taxon>
        <taxon>Euglenozoa</taxon>
        <taxon>Kinetoplastea</taxon>
        <taxon>Metakinetoplastina</taxon>
        <taxon>Trypanosomatida</taxon>
        <taxon>Trypanosomatidae</taxon>
        <taxon>Novymonas</taxon>
    </lineage>
</organism>